<dbReference type="CDD" id="cd17541">
    <property type="entry name" value="REC_CheB-like"/>
    <property type="match status" value="1"/>
</dbReference>
<dbReference type="InterPro" id="IPR035909">
    <property type="entry name" value="CheB_C"/>
</dbReference>
<dbReference type="Proteomes" id="UP000322876">
    <property type="component" value="Unassembled WGS sequence"/>
</dbReference>
<accession>A0A5A8F5I9</accession>
<dbReference type="EC" id="3.1.1.61" evidence="2"/>
<dbReference type="InterPro" id="IPR001789">
    <property type="entry name" value="Sig_transdc_resp-reg_receiver"/>
</dbReference>
<feature type="active site" evidence="4">
    <location>
        <position position="185"/>
    </location>
</feature>
<protein>
    <recommendedName>
        <fullName evidence="2">protein-glutamate methylesterase</fullName>
        <ecNumber evidence="2">3.1.1.61</ecNumber>
    </recommendedName>
</protein>
<dbReference type="GO" id="GO:0000156">
    <property type="term" value="F:phosphorelay response regulator activity"/>
    <property type="evidence" value="ECO:0007669"/>
    <property type="project" value="InterPro"/>
</dbReference>
<comment type="caution">
    <text evidence="8">The sequence shown here is derived from an EMBL/GenBank/DDBJ whole genome shotgun (WGS) entry which is preliminary data.</text>
</comment>
<organism evidence="8 9">
    <name type="scientific">Deferribacter autotrophicus</name>
    <dbReference type="NCBI Taxonomy" id="500465"/>
    <lineage>
        <taxon>Bacteria</taxon>
        <taxon>Pseudomonadati</taxon>
        <taxon>Deferribacterota</taxon>
        <taxon>Deferribacteres</taxon>
        <taxon>Deferribacterales</taxon>
        <taxon>Deferribacteraceae</taxon>
        <taxon>Deferribacter</taxon>
    </lineage>
</organism>
<keyword evidence="4" id="KW-0145">Chemotaxis</keyword>
<dbReference type="Pfam" id="PF01339">
    <property type="entry name" value="CheB_methylest"/>
    <property type="match status" value="1"/>
</dbReference>
<dbReference type="EMBL" id="VFJB01000003">
    <property type="protein sequence ID" value="KAA0258960.1"/>
    <property type="molecule type" value="Genomic_DNA"/>
</dbReference>
<evidence type="ECO:0000256" key="3">
    <source>
        <dbReference type="ARBA" id="ARBA00048267"/>
    </source>
</evidence>
<keyword evidence="5" id="KW-0597">Phosphoprotein</keyword>
<evidence type="ECO:0000256" key="4">
    <source>
        <dbReference type="PROSITE-ProRule" id="PRU00050"/>
    </source>
</evidence>
<comment type="catalytic activity">
    <reaction evidence="3">
        <text>[protein]-L-glutamate 5-O-methyl ester + H2O = L-glutamyl-[protein] + methanol + H(+)</text>
        <dbReference type="Rhea" id="RHEA:23236"/>
        <dbReference type="Rhea" id="RHEA-COMP:10208"/>
        <dbReference type="Rhea" id="RHEA-COMP:10311"/>
        <dbReference type="ChEBI" id="CHEBI:15377"/>
        <dbReference type="ChEBI" id="CHEBI:15378"/>
        <dbReference type="ChEBI" id="CHEBI:17790"/>
        <dbReference type="ChEBI" id="CHEBI:29973"/>
        <dbReference type="ChEBI" id="CHEBI:82795"/>
        <dbReference type="EC" id="3.1.1.61"/>
    </reaction>
</comment>
<evidence type="ECO:0000256" key="2">
    <source>
        <dbReference type="ARBA" id="ARBA00039140"/>
    </source>
</evidence>
<gene>
    <name evidence="8" type="ORF">FHQ18_03150</name>
</gene>
<dbReference type="PROSITE" id="PS50122">
    <property type="entry name" value="CHEB"/>
    <property type="match status" value="1"/>
</dbReference>
<evidence type="ECO:0000256" key="5">
    <source>
        <dbReference type="PROSITE-ProRule" id="PRU00169"/>
    </source>
</evidence>
<dbReference type="PANTHER" id="PTHR42872:SF3">
    <property type="entry name" value="PROTEIN-GLUTAMATE METHYLESTERASE_PROTEIN-GLUTAMINE GLUTAMINASE 1"/>
    <property type="match status" value="1"/>
</dbReference>
<keyword evidence="1 4" id="KW-0378">Hydrolase</keyword>
<feature type="active site" evidence="4">
    <location>
        <position position="276"/>
    </location>
</feature>
<evidence type="ECO:0000313" key="9">
    <source>
        <dbReference type="Proteomes" id="UP000322876"/>
    </source>
</evidence>
<sequence>MKKNIIIVEDSAYFRTTLVEELSKFDDITVVGTANDGISAVKLFAEKKPDVVILDLVLPKMTGDAVTEAIMAIDPTPIILITSLSDFEIEKSFHLNLNYFVEIIKKPLEITSEFIERLRYKIRYAAPLNKNYSKDFSLTRPKFRKNLESRKVLVLGSSTGGPKLLKTIIPSISKLEKLSVIIANHIEVGFENSFKNWLQSLSKKNVYVISDNMEIKNSIYIAPTTNNFIIDNNLFKLTPINQKQMYFPSIDKVYESVAKHFREKCIIFQMTGMGFDGKEGVKIAKEFGAKILAQNPNTAIAPSMPKSALLYADNIINPEEIIPYIENE</sequence>
<dbReference type="PROSITE" id="PS50110">
    <property type="entry name" value="RESPONSE_REGULATORY"/>
    <property type="match status" value="1"/>
</dbReference>
<evidence type="ECO:0000259" key="7">
    <source>
        <dbReference type="PROSITE" id="PS50122"/>
    </source>
</evidence>
<feature type="domain" description="Response regulatory" evidence="6">
    <location>
        <begin position="4"/>
        <end position="121"/>
    </location>
</feature>
<evidence type="ECO:0000313" key="8">
    <source>
        <dbReference type="EMBL" id="KAA0258960.1"/>
    </source>
</evidence>
<reference evidence="8 9" key="1">
    <citation type="submission" date="2019-06" db="EMBL/GenBank/DDBJ databases">
        <title>Genomic insights into carbon and energy metabolism of Deferribacter autotrophicus revealed new metabolic traits in the phylum Deferribacteres.</title>
        <authorList>
            <person name="Slobodkin A.I."/>
            <person name="Slobodkina G.B."/>
            <person name="Allioux M."/>
            <person name="Alain K."/>
            <person name="Jebbar M."/>
            <person name="Shadrin V."/>
            <person name="Kublanov I.V."/>
            <person name="Toshchakov S.V."/>
            <person name="Bonch-Osmolovskaya E.A."/>
        </authorList>
    </citation>
    <scope>NUCLEOTIDE SEQUENCE [LARGE SCALE GENOMIC DNA]</scope>
    <source>
        <strain evidence="8 9">SL50</strain>
    </source>
</reference>
<feature type="active site" evidence="4">
    <location>
        <position position="158"/>
    </location>
</feature>
<evidence type="ECO:0000259" key="6">
    <source>
        <dbReference type="PROSITE" id="PS50110"/>
    </source>
</evidence>
<dbReference type="Pfam" id="PF00072">
    <property type="entry name" value="Response_reg"/>
    <property type="match status" value="1"/>
</dbReference>
<proteinExistence type="predicted"/>
<keyword evidence="9" id="KW-1185">Reference proteome</keyword>
<dbReference type="AlphaFoldDB" id="A0A5A8F5I9"/>
<dbReference type="InterPro" id="IPR000673">
    <property type="entry name" value="Sig_transdc_resp-reg_Me-estase"/>
</dbReference>
<dbReference type="RefSeq" id="WP_149265720.1">
    <property type="nucleotide sequence ID" value="NZ_VFJB01000003.1"/>
</dbReference>
<dbReference type="PANTHER" id="PTHR42872">
    <property type="entry name" value="PROTEIN-GLUTAMATE METHYLESTERASE/PROTEIN-GLUTAMINE GLUTAMINASE"/>
    <property type="match status" value="1"/>
</dbReference>
<dbReference type="SUPFAM" id="SSF52172">
    <property type="entry name" value="CheY-like"/>
    <property type="match status" value="1"/>
</dbReference>
<dbReference type="GO" id="GO:0005737">
    <property type="term" value="C:cytoplasm"/>
    <property type="evidence" value="ECO:0007669"/>
    <property type="project" value="InterPro"/>
</dbReference>
<feature type="domain" description="CheB-type methylesterase" evidence="7">
    <location>
        <begin position="146"/>
        <end position="309"/>
    </location>
</feature>
<name>A0A5A8F5I9_9BACT</name>
<dbReference type="GO" id="GO:0008984">
    <property type="term" value="F:protein-glutamate methylesterase activity"/>
    <property type="evidence" value="ECO:0007669"/>
    <property type="project" value="UniProtKB-EC"/>
</dbReference>
<dbReference type="InterPro" id="IPR011006">
    <property type="entry name" value="CheY-like_superfamily"/>
</dbReference>
<dbReference type="OrthoDB" id="9793421at2"/>
<dbReference type="GO" id="GO:0006935">
    <property type="term" value="P:chemotaxis"/>
    <property type="evidence" value="ECO:0007669"/>
    <property type="project" value="UniProtKB-UniRule"/>
</dbReference>
<dbReference type="SUPFAM" id="SSF52738">
    <property type="entry name" value="Methylesterase CheB, C-terminal domain"/>
    <property type="match status" value="1"/>
</dbReference>
<dbReference type="Gene3D" id="3.40.50.2300">
    <property type="match status" value="1"/>
</dbReference>
<feature type="modified residue" description="4-aspartylphosphate" evidence="5">
    <location>
        <position position="55"/>
    </location>
</feature>
<dbReference type="Gene3D" id="3.40.50.180">
    <property type="entry name" value="Methylesterase CheB, C-terminal domain"/>
    <property type="match status" value="1"/>
</dbReference>
<dbReference type="SMART" id="SM00448">
    <property type="entry name" value="REC"/>
    <property type="match status" value="1"/>
</dbReference>
<evidence type="ECO:0000256" key="1">
    <source>
        <dbReference type="ARBA" id="ARBA00022801"/>
    </source>
</evidence>